<accession>A0ABN1D899</accession>
<reference evidence="1 2" key="1">
    <citation type="journal article" date="2019" name="Int. J. Syst. Evol. Microbiol.">
        <title>The Global Catalogue of Microorganisms (GCM) 10K type strain sequencing project: providing services to taxonomists for standard genome sequencing and annotation.</title>
        <authorList>
            <consortium name="The Broad Institute Genomics Platform"/>
            <consortium name="The Broad Institute Genome Sequencing Center for Infectious Disease"/>
            <person name="Wu L."/>
            <person name="Ma J."/>
        </authorList>
    </citation>
    <scope>NUCLEOTIDE SEQUENCE [LARGE SCALE GENOMIC DNA]</scope>
    <source>
        <strain evidence="1 2">JCM 10664</strain>
    </source>
</reference>
<keyword evidence="2" id="KW-1185">Reference proteome</keyword>
<comment type="caution">
    <text evidence="1">The sequence shown here is derived from an EMBL/GenBank/DDBJ whole genome shotgun (WGS) entry which is preliminary data.</text>
</comment>
<evidence type="ECO:0000313" key="2">
    <source>
        <dbReference type="Proteomes" id="UP001500220"/>
    </source>
</evidence>
<proteinExistence type="predicted"/>
<evidence type="ECO:0000313" key="1">
    <source>
        <dbReference type="EMBL" id="GAA0536933.1"/>
    </source>
</evidence>
<dbReference type="EMBL" id="BAAAHC010000020">
    <property type="protein sequence ID" value="GAA0536933.1"/>
    <property type="molecule type" value="Genomic_DNA"/>
</dbReference>
<sequence>MGAPVEQVVTSGVFALNPATTVHTGPSAESAHLDEWLARGR</sequence>
<organism evidence="1 2">
    <name type="scientific">Saccharopolyspora thermophila</name>
    <dbReference type="NCBI Taxonomy" id="89367"/>
    <lineage>
        <taxon>Bacteria</taxon>
        <taxon>Bacillati</taxon>
        <taxon>Actinomycetota</taxon>
        <taxon>Actinomycetes</taxon>
        <taxon>Pseudonocardiales</taxon>
        <taxon>Pseudonocardiaceae</taxon>
        <taxon>Saccharopolyspora</taxon>
    </lineage>
</organism>
<protein>
    <submittedName>
        <fullName evidence="1">Uncharacterized protein</fullName>
    </submittedName>
</protein>
<gene>
    <name evidence="1" type="ORF">GCM10009545_44580</name>
</gene>
<name>A0ABN1D899_9PSEU</name>
<dbReference type="RefSeq" id="WP_268240380.1">
    <property type="nucleotide sequence ID" value="NZ_BAAAHC010000020.1"/>
</dbReference>
<dbReference type="Proteomes" id="UP001500220">
    <property type="component" value="Unassembled WGS sequence"/>
</dbReference>